<evidence type="ECO:0000259" key="1">
    <source>
        <dbReference type="Pfam" id="PF18962"/>
    </source>
</evidence>
<dbReference type="KEGG" id="aup:AsAng_0014180"/>
<dbReference type="InterPro" id="IPR026444">
    <property type="entry name" value="Secre_tail"/>
</dbReference>
<dbReference type="NCBIfam" id="TIGR04183">
    <property type="entry name" value="Por_Secre_tail"/>
    <property type="match status" value="1"/>
</dbReference>
<feature type="domain" description="Secretion system C-terminal sorting" evidence="1">
    <location>
        <begin position="433"/>
        <end position="502"/>
    </location>
</feature>
<dbReference type="EMBL" id="AP026867">
    <property type="protein sequence ID" value="BDS10709.1"/>
    <property type="molecule type" value="Genomic_DNA"/>
</dbReference>
<protein>
    <submittedName>
        <fullName evidence="2">T9SS type A sorting domain-containing protein</fullName>
    </submittedName>
</protein>
<name>A0A915YCT3_9BACT</name>
<dbReference type="Proteomes" id="UP001060919">
    <property type="component" value="Chromosome"/>
</dbReference>
<reference evidence="2" key="1">
    <citation type="submission" date="2022-09" db="EMBL/GenBank/DDBJ databases">
        <title>Aureispira anguillicida sp. nov., isolated from Leptocephalus of Japanese eel Anguilla japonica.</title>
        <authorList>
            <person name="Yuasa K."/>
            <person name="Mekata T."/>
            <person name="Ikunari K."/>
        </authorList>
    </citation>
    <scope>NUCLEOTIDE SEQUENCE</scope>
    <source>
        <strain evidence="2">EL160426</strain>
    </source>
</reference>
<evidence type="ECO:0000313" key="3">
    <source>
        <dbReference type="Proteomes" id="UP001060919"/>
    </source>
</evidence>
<accession>A0A915YCT3</accession>
<sequence length="505" mass="57392">MQSSLYLDFLHPENMKYLILTISLFYFSNTRGQQHDNTWMLSQEYGNLSTQVEFLPTVTTDTAIRNLKISKTNLTVSDSLGNLLFYTNGIKIYNTQYQLMQNGNGLNPGQLATNSTNGYPYVEAITSIPHPVQANKYYVFHQGVSYSSALDGFAEKLYYTLVDMNANGGLGRVDKKNQVLLENDSMCVGQLEVVKHGNGRDWWLIQPMAYSNGYYIFLIADSTITYHHKQYIGNVSLHDSEFIGQATFTHQGDKYFRYDQENDLDMFDFDRCTGYLANYEHIPVQDSADNVAGGFFMGVAVSPNDRYLYVSSYIYMYQFDLWASNIASTRDTVGVYDNHLHIGIFQTFFGSIQTAPDGKIYSVSFGSPYLHVINNPNVGGVGCDVVQRGQNLLFINSHIPNFPHYRTPALSGSACDTITSIETVETPEKEIQIYPNPTSGLVYIEAVQEIEQLSIHDALGRKVYWYHQPRQQGITLDTQQWDNGIYYISIWLDGKIVQEKIHVLR</sequence>
<dbReference type="Pfam" id="PF18962">
    <property type="entry name" value="Por_Secre_tail"/>
    <property type="match status" value="1"/>
</dbReference>
<gene>
    <name evidence="2" type="ORF">AsAng_0014180</name>
</gene>
<dbReference type="AlphaFoldDB" id="A0A915YCT3"/>
<organism evidence="2 3">
    <name type="scientific">Aureispira anguillae</name>
    <dbReference type="NCBI Taxonomy" id="2864201"/>
    <lineage>
        <taxon>Bacteria</taxon>
        <taxon>Pseudomonadati</taxon>
        <taxon>Bacteroidota</taxon>
        <taxon>Saprospiria</taxon>
        <taxon>Saprospirales</taxon>
        <taxon>Saprospiraceae</taxon>
        <taxon>Aureispira</taxon>
    </lineage>
</organism>
<keyword evidence="3" id="KW-1185">Reference proteome</keyword>
<evidence type="ECO:0000313" key="2">
    <source>
        <dbReference type="EMBL" id="BDS10709.1"/>
    </source>
</evidence>
<proteinExistence type="predicted"/>